<dbReference type="OrthoDB" id="5152036at2759"/>
<dbReference type="AlphaFoldDB" id="A0A428P9F2"/>
<dbReference type="Proteomes" id="UP000288168">
    <property type="component" value="Unassembled WGS sequence"/>
</dbReference>
<feature type="compositionally biased region" description="Low complexity" evidence="1">
    <location>
        <begin position="187"/>
        <end position="213"/>
    </location>
</feature>
<comment type="caution">
    <text evidence="2">The sequence shown here is derived from an EMBL/GenBank/DDBJ whole genome shotgun (WGS) entry which is preliminary data.</text>
</comment>
<reference evidence="2 3" key="1">
    <citation type="submission" date="2017-06" db="EMBL/GenBank/DDBJ databases">
        <title>Comparative genomic analysis of Ambrosia Fusariam Clade fungi.</title>
        <authorList>
            <person name="Stajich J.E."/>
            <person name="Carrillo J."/>
            <person name="Kijimoto T."/>
            <person name="Eskalen A."/>
            <person name="O'Donnell K."/>
            <person name="Kasson M."/>
        </authorList>
    </citation>
    <scope>NUCLEOTIDE SEQUENCE [LARGE SCALE GENOMIC DNA]</scope>
    <source>
        <strain evidence="2 3">NRRL62584</strain>
    </source>
</reference>
<keyword evidence="3" id="KW-1185">Reference proteome</keyword>
<dbReference type="EMBL" id="NKCI01000176">
    <property type="protein sequence ID" value="RSL49637.1"/>
    <property type="molecule type" value="Genomic_DNA"/>
</dbReference>
<gene>
    <name evidence="2" type="ORF">CEP54_012333</name>
</gene>
<accession>A0A428P9F2</accession>
<feature type="compositionally biased region" description="Basic and acidic residues" evidence="1">
    <location>
        <begin position="223"/>
        <end position="235"/>
    </location>
</feature>
<evidence type="ECO:0000313" key="3">
    <source>
        <dbReference type="Proteomes" id="UP000288168"/>
    </source>
</evidence>
<proteinExistence type="predicted"/>
<feature type="compositionally biased region" description="Polar residues" evidence="1">
    <location>
        <begin position="107"/>
        <end position="120"/>
    </location>
</feature>
<evidence type="ECO:0000313" key="2">
    <source>
        <dbReference type="EMBL" id="RSL49637.1"/>
    </source>
</evidence>
<sequence length="257" mass="28216">MSIPIIWSCTEPTGGLRTSMERLARQMVRDGGYDSVDILYVIYLSLSTPKSMSGGRKTACHFKVRLIGRDEGRQLVHDHRIKLEHRDQAGTSRRYQLTGKDARYDYSSMQAKNGPPSSCPKNKRLQRQAEAAGAAADRSQTAQHISGRASIATQASQANQEYRSVTTHAASTTAQPSGGSGSGAYGQAGQAQSAPSKATQGTSSAQQATSSSGWINGWYPDPYTRRGERRADGWHPDPWGQKQFRWFQGGYWSLNTR</sequence>
<organism evidence="2 3">
    <name type="scientific">Fusarium duplospermum</name>
    <dbReference type="NCBI Taxonomy" id="1325734"/>
    <lineage>
        <taxon>Eukaryota</taxon>
        <taxon>Fungi</taxon>
        <taxon>Dikarya</taxon>
        <taxon>Ascomycota</taxon>
        <taxon>Pezizomycotina</taxon>
        <taxon>Sordariomycetes</taxon>
        <taxon>Hypocreomycetidae</taxon>
        <taxon>Hypocreales</taxon>
        <taxon>Nectriaceae</taxon>
        <taxon>Fusarium</taxon>
        <taxon>Fusarium solani species complex</taxon>
    </lineage>
</organism>
<evidence type="ECO:0000256" key="1">
    <source>
        <dbReference type="SAM" id="MobiDB-lite"/>
    </source>
</evidence>
<feature type="region of interest" description="Disordered" evidence="1">
    <location>
        <begin position="105"/>
        <end position="240"/>
    </location>
</feature>
<name>A0A428P9F2_9HYPO</name>
<feature type="compositionally biased region" description="Polar residues" evidence="1">
    <location>
        <begin position="151"/>
        <end position="168"/>
    </location>
</feature>
<protein>
    <submittedName>
        <fullName evidence="2">Uncharacterized protein</fullName>
    </submittedName>
</protein>